<dbReference type="Pfam" id="PF04055">
    <property type="entry name" value="Radical_SAM"/>
    <property type="match status" value="1"/>
</dbReference>
<dbReference type="RefSeq" id="WP_151861627.1">
    <property type="nucleotide sequence ID" value="NZ_WBZC01000040.1"/>
</dbReference>
<keyword evidence="4" id="KW-0411">Iron-sulfur</keyword>
<evidence type="ECO:0000256" key="2">
    <source>
        <dbReference type="ARBA" id="ARBA00022723"/>
    </source>
</evidence>
<dbReference type="InterPro" id="IPR013785">
    <property type="entry name" value="Aldolase_TIM"/>
</dbReference>
<reference evidence="6 7" key="1">
    <citation type="submission" date="2019-10" db="EMBL/GenBank/DDBJ databases">
        <title>Alkaliphilus serpentinus sp. nov. and Alkaliphilus pronyensis sp. nov., two novel anaerobic alkaliphilic species isolated from the serpentinized-hosted hydrothermal field of the Prony Bay (New Caledonia).</title>
        <authorList>
            <person name="Postec A."/>
        </authorList>
    </citation>
    <scope>NUCLEOTIDE SEQUENCE [LARGE SCALE GENOMIC DNA]</scope>
    <source>
        <strain evidence="6 7">LacV</strain>
    </source>
</reference>
<dbReference type="OrthoDB" id="7021155at2"/>
<keyword evidence="1" id="KW-0949">S-adenosyl-L-methionine</keyword>
<dbReference type="AlphaFoldDB" id="A0A6I0EYD1"/>
<dbReference type="PANTHER" id="PTHR11228:SF7">
    <property type="entry name" value="PQQA PEPTIDE CYCLASE"/>
    <property type="match status" value="1"/>
</dbReference>
<proteinExistence type="predicted"/>
<dbReference type="SUPFAM" id="SSF102114">
    <property type="entry name" value="Radical SAM enzymes"/>
    <property type="match status" value="1"/>
</dbReference>
<accession>A0A6I0EYD1</accession>
<dbReference type="InterPro" id="IPR058240">
    <property type="entry name" value="rSAM_sf"/>
</dbReference>
<keyword evidence="3" id="KW-0408">Iron</keyword>
<dbReference type="InterPro" id="IPR007197">
    <property type="entry name" value="rSAM"/>
</dbReference>
<dbReference type="NCBIfam" id="TIGR04085">
    <property type="entry name" value="rSAM_more_4Fe4S"/>
    <property type="match status" value="1"/>
</dbReference>
<dbReference type="GO" id="GO:0003824">
    <property type="term" value="F:catalytic activity"/>
    <property type="evidence" value="ECO:0007669"/>
    <property type="project" value="InterPro"/>
</dbReference>
<dbReference type="EMBL" id="WBZC01000040">
    <property type="protein sequence ID" value="KAB3533483.1"/>
    <property type="molecule type" value="Genomic_DNA"/>
</dbReference>
<evidence type="ECO:0000313" key="7">
    <source>
        <dbReference type="Proteomes" id="UP000432715"/>
    </source>
</evidence>
<sequence length="487" mass="56709">MFNENINIKVVSSPIKIIEYDNGMVVFLNPNSLNWVRTSVTGLWIYKYLENKPCSFADLIKTIAENNSLPEKEIYEDVKYFIEDMVKCGFMELELEVLNNEKIKIVKELMEYGLNELWLQITSDGIELYQASKLTEKTSFFPVENLDKLLSEAKALGVSFLTIAGGEPLLHPQFPHILSKARSASNWVIKVKTTASFPNFDYVDEMIKNADIIQVKLDGVKEETHDLVGGKGNFAKVFSLLKYLYHHSDRDKKKIGISFTPLQNNIDEMEYLVEVGYKYKLDFIHLNQVRLPEYYRGMEEDERNELFKKSQDIFFDMVEKNNTIISEVNREGFKKLLIDETFALYYDLLDTAKKQNCEAGITKLCIIENGDVFPCATMKVYPEARVGNCFIEDDLPTLYQKARKWNKDVFSVDNHQQCRECDFRYYCGGGCRARVKATNEPDLMCEMITKYYNNLFKYLEVITQNQDKKEVEVEDGRIQRFFFKHCS</sequence>
<evidence type="ECO:0000313" key="6">
    <source>
        <dbReference type="EMBL" id="KAB3533483.1"/>
    </source>
</evidence>
<protein>
    <submittedName>
        <fullName evidence="6">SPASM domain-containing protein</fullName>
    </submittedName>
</protein>
<evidence type="ECO:0000256" key="1">
    <source>
        <dbReference type="ARBA" id="ARBA00022691"/>
    </source>
</evidence>
<feature type="domain" description="Radical SAM core" evidence="5">
    <location>
        <begin position="135"/>
        <end position="249"/>
    </location>
</feature>
<dbReference type="CDD" id="cd01335">
    <property type="entry name" value="Radical_SAM"/>
    <property type="match status" value="1"/>
</dbReference>
<dbReference type="InterPro" id="IPR050377">
    <property type="entry name" value="Radical_SAM_PqqE_MftC-like"/>
</dbReference>
<dbReference type="InterPro" id="IPR023885">
    <property type="entry name" value="4Fe4S-binding_SPASM_dom"/>
</dbReference>
<gene>
    <name evidence="6" type="ORF">F8154_10805</name>
</gene>
<dbReference type="GO" id="GO:0046872">
    <property type="term" value="F:metal ion binding"/>
    <property type="evidence" value="ECO:0007669"/>
    <property type="project" value="UniProtKB-KW"/>
</dbReference>
<evidence type="ECO:0000259" key="5">
    <source>
        <dbReference type="Pfam" id="PF04055"/>
    </source>
</evidence>
<comment type="caution">
    <text evidence="6">The sequence shown here is derived from an EMBL/GenBank/DDBJ whole genome shotgun (WGS) entry which is preliminary data.</text>
</comment>
<evidence type="ECO:0000256" key="3">
    <source>
        <dbReference type="ARBA" id="ARBA00023004"/>
    </source>
</evidence>
<keyword evidence="2" id="KW-0479">Metal-binding</keyword>
<dbReference type="Gene3D" id="3.20.20.70">
    <property type="entry name" value="Aldolase class I"/>
    <property type="match status" value="1"/>
</dbReference>
<organism evidence="6 7">
    <name type="scientific">Alkaliphilus pronyensis</name>
    <dbReference type="NCBI Taxonomy" id="1482732"/>
    <lineage>
        <taxon>Bacteria</taxon>
        <taxon>Bacillati</taxon>
        <taxon>Bacillota</taxon>
        <taxon>Clostridia</taxon>
        <taxon>Peptostreptococcales</taxon>
        <taxon>Natronincolaceae</taxon>
        <taxon>Alkaliphilus</taxon>
    </lineage>
</organism>
<dbReference type="Proteomes" id="UP000432715">
    <property type="component" value="Unassembled WGS sequence"/>
</dbReference>
<keyword evidence="7" id="KW-1185">Reference proteome</keyword>
<name>A0A6I0EYD1_9FIRM</name>
<dbReference type="GO" id="GO:0051536">
    <property type="term" value="F:iron-sulfur cluster binding"/>
    <property type="evidence" value="ECO:0007669"/>
    <property type="project" value="UniProtKB-KW"/>
</dbReference>
<evidence type="ECO:0000256" key="4">
    <source>
        <dbReference type="ARBA" id="ARBA00023014"/>
    </source>
</evidence>
<dbReference type="PANTHER" id="PTHR11228">
    <property type="entry name" value="RADICAL SAM DOMAIN PROTEIN"/>
    <property type="match status" value="1"/>
</dbReference>